<dbReference type="Proteomes" id="UP000887567">
    <property type="component" value="Unplaced"/>
</dbReference>
<sequence>MSARPSTYIQKTDKQREILQRYYDEKGMTSKGAKCKELIEEAAKESCLTVEQVKNWICSESRKRRSSQADVVATSSSSTEKKAKMTYVRGPTAYNNFYTDLSKSDQFKDLSMQERNSYAAQQWNKLSDEEKLKFKERVEQKNLTEEEREKVVKRYNQQLRNMVNILEEHGSSVLVMTVTPSGQLYCFGSQEGQEFMASNPDVLYKFKSQFSEMNPIVTYKDITKLYNQKYSEMVGRPSRVPYLKGGFEVKGLPDGIAFKKPFMYGSKQIKRIIAAKVKYHFILLQPLHQVQQILNQVQQTLNQFHQTVQQQTLLQNLYLLIWIKLCKKL</sequence>
<dbReference type="Gene3D" id="1.10.30.10">
    <property type="entry name" value="High mobility group box domain"/>
    <property type="match status" value="1"/>
</dbReference>
<evidence type="ECO:0000256" key="4">
    <source>
        <dbReference type="ARBA" id="ARBA00023125"/>
    </source>
</evidence>
<keyword evidence="8" id="KW-1185">Reference proteome</keyword>
<dbReference type="GO" id="GO:0005634">
    <property type="term" value="C:nucleus"/>
    <property type="evidence" value="ECO:0007669"/>
    <property type="project" value="UniProtKB-SubCell"/>
</dbReference>
<proteinExistence type="predicted"/>
<dbReference type="KEGG" id="epa:114575131"/>
<evidence type="ECO:0000256" key="1">
    <source>
        <dbReference type="ARBA" id="ARBA00004123"/>
    </source>
</evidence>
<evidence type="ECO:0000256" key="3">
    <source>
        <dbReference type="ARBA" id="ARBA00023015"/>
    </source>
</evidence>
<dbReference type="InterPro" id="IPR004212">
    <property type="entry name" value="GTF2I"/>
</dbReference>
<keyword evidence="3" id="KW-0805">Transcription regulation</keyword>
<evidence type="ECO:0000256" key="6">
    <source>
        <dbReference type="ARBA" id="ARBA00023242"/>
    </source>
</evidence>
<evidence type="ECO:0000256" key="2">
    <source>
        <dbReference type="ARBA" id="ARBA00022737"/>
    </source>
</evidence>
<accession>A0A913YIF6</accession>
<dbReference type="AlphaFoldDB" id="A0A913YIF6"/>
<dbReference type="SUPFAM" id="SSF117773">
    <property type="entry name" value="GTF2I-like repeat"/>
    <property type="match status" value="1"/>
</dbReference>
<dbReference type="EnsemblMetazoa" id="XM_028659349.1">
    <property type="protein sequence ID" value="XP_028515150.1"/>
    <property type="gene ID" value="LOC114575131"/>
</dbReference>
<name>A0A913YIF6_EXADI</name>
<dbReference type="Gene3D" id="1.10.10.60">
    <property type="entry name" value="Homeodomain-like"/>
    <property type="match status" value="1"/>
</dbReference>
<keyword evidence="6" id="KW-0539">Nucleus</keyword>
<organism evidence="7 8">
    <name type="scientific">Exaiptasia diaphana</name>
    <name type="common">Tropical sea anemone</name>
    <name type="synonym">Aiptasia pulchella</name>
    <dbReference type="NCBI Taxonomy" id="2652724"/>
    <lineage>
        <taxon>Eukaryota</taxon>
        <taxon>Metazoa</taxon>
        <taxon>Cnidaria</taxon>
        <taxon>Anthozoa</taxon>
        <taxon>Hexacorallia</taxon>
        <taxon>Actiniaria</taxon>
        <taxon>Aiptasiidae</taxon>
        <taxon>Exaiptasia</taxon>
    </lineage>
</organism>
<dbReference type="OrthoDB" id="8419500at2759"/>
<dbReference type="InterPro" id="IPR036647">
    <property type="entry name" value="GTF2I-like_rpt_sf"/>
</dbReference>
<dbReference type="InterPro" id="IPR036910">
    <property type="entry name" value="HMG_box_dom_sf"/>
</dbReference>
<evidence type="ECO:0008006" key="9">
    <source>
        <dbReference type="Google" id="ProtNLM"/>
    </source>
</evidence>
<dbReference type="Pfam" id="PF06382">
    <property type="entry name" value="Protamine_like"/>
    <property type="match status" value="1"/>
</dbReference>
<evidence type="ECO:0000313" key="7">
    <source>
        <dbReference type="EnsemblMetazoa" id="XP_028515150.1"/>
    </source>
</evidence>
<dbReference type="PROSITE" id="PS51139">
    <property type="entry name" value="GTF2I"/>
    <property type="match status" value="1"/>
</dbReference>
<comment type="subcellular location">
    <subcellularLocation>
        <location evidence="1">Nucleus</location>
    </subcellularLocation>
</comment>
<evidence type="ECO:0000313" key="8">
    <source>
        <dbReference type="Proteomes" id="UP000887567"/>
    </source>
</evidence>
<dbReference type="Pfam" id="PF02946">
    <property type="entry name" value="GTF2I"/>
    <property type="match status" value="1"/>
</dbReference>
<keyword evidence="4" id="KW-0238">DNA-binding</keyword>
<protein>
    <recommendedName>
        <fullName evidence="9">HMG box domain-containing protein</fullName>
    </recommendedName>
</protein>
<evidence type="ECO:0000256" key="5">
    <source>
        <dbReference type="ARBA" id="ARBA00023163"/>
    </source>
</evidence>
<dbReference type="RefSeq" id="XP_028515150.1">
    <property type="nucleotide sequence ID" value="XM_028659349.1"/>
</dbReference>
<dbReference type="Gene3D" id="3.90.1460.10">
    <property type="entry name" value="GTF2I-like"/>
    <property type="match status" value="1"/>
</dbReference>
<dbReference type="SUPFAM" id="SSF47095">
    <property type="entry name" value="HMG-box"/>
    <property type="match status" value="1"/>
</dbReference>
<keyword evidence="2" id="KW-0677">Repeat</keyword>
<dbReference type="GO" id="GO:0003677">
    <property type="term" value="F:DNA binding"/>
    <property type="evidence" value="ECO:0007669"/>
    <property type="project" value="UniProtKB-KW"/>
</dbReference>
<dbReference type="OMA" id="IDNWIGN"/>
<keyword evidence="5" id="KW-0804">Transcription</keyword>
<reference evidence="7" key="1">
    <citation type="submission" date="2022-11" db="UniProtKB">
        <authorList>
            <consortium name="EnsemblMetazoa"/>
        </authorList>
    </citation>
    <scope>IDENTIFICATION</scope>
</reference>
<dbReference type="InterPro" id="IPR024460">
    <property type="entry name" value="Protamine-like"/>
</dbReference>
<dbReference type="GeneID" id="114575131"/>
<dbReference type="GO" id="GO:0035092">
    <property type="term" value="P:sperm DNA condensation"/>
    <property type="evidence" value="ECO:0007669"/>
    <property type="project" value="InterPro"/>
</dbReference>